<dbReference type="CDD" id="cd06127">
    <property type="entry name" value="DEDDh"/>
    <property type="match status" value="1"/>
</dbReference>
<keyword evidence="2" id="KW-0540">Nuclease</keyword>
<dbReference type="GO" id="GO:0004527">
    <property type="term" value="F:exonuclease activity"/>
    <property type="evidence" value="ECO:0007669"/>
    <property type="project" value="UniProtKB-KW"/>
</dbReference>
<reference evidence="2" key="1">
    <citation type="submission" date="2022-09" db="EMBL/GenBank/DDBJ databases">
        <title>Intensive care unit water sources are persistently colonized with multi-drug resistant bacteria and are the site of extensive horizontal gene transfer of antibiotic resistance genes.</title>
        <authorList>
            <person name="Diorio-Toth L."/>
        </authorList>
    </citation>
    <scope>NUCLEOTIDE SEQUENCE</scope>
    <source>
        <strain evidence="2">GD04130</strain>
    </source>
</reference>
<dbReference type="EMBL" id="JAODZU010000010">
    <property type="protein sequence ID" value="MDH0363435.1"/>
    <property type="molecule type" value="Genomic_DNA"/>
</dbReference>
<dbReference type="InterPro" id="IPR013520">
    <property type="entry name" value="Ribonucl_H"/>
</dbReference>
<dbReference type="SMART" id="SM00479">
    <property type="entry name" value="EXOIII"/>
    <property type="match status" value="1"/>
</dbReference>
<evidence type="ECO:0000313" key="2">
    <source>
        <dbReference type="EMBL" id="MDH0363435.1"/>
    </source>
</evidence>
<organism evidence="2 3">
    <name type="scientific">Comamonas aquatica</name>
    <dbReference type="NCBI Taxonomy" id="225991"/>
    <lineage>
        <taxon>Bacteria</taxon>
        <taxon>Pseudomonadati</taxon>
        <taxon>Pseudomonadota</taxon>
        <taxon>Betaproteobacteria</taxon>
        <taxon>Burkholderiales</taxon>
        <taxon>Comamonadaceae</taxon>
        <taxon>Comamonas</taxon>
    </lineage>
</organism>
<dbReference type="AlphaFoldDB" id="A0AA42I014"/>
<gene>
    <name evidence="2" type="ORF">N7330_10300</name>
</gene>
<accession>A0AA42I014</accession>
<dbReference type="Gene3D" id="3.30.420.10">
    <property type="entry name" value="Ribonuclease H-like superfamily/Ribonuclease H"/>
    <property type="match status" value="1"/>
</dbReference>
<dbReference type="RefSeq" id="WP_279860113.1">
    <property type="nucleotide sequence ID" value="NZ_JAODZU010000010.1"/>
</dbReference>
<keyword evidence="2" id="KW-0378">Hydrolase</keyword>
<name>A0AA42I014_9BURK</name>
<dbReference type="InterPro" id="IPR012337">
    <property type="entry name" value="RNaseH-like_sf"/>
</dbReference>
<dbReference type="InterPro" id="IPR036397">
    <property type="entry name" value="RNaseH_sf"/>
</dbReference>
<feature type="domain" description="Exonuclease" evidence="1">
    <location>
        <begin position="3"/>
        <end position="204"/>
    </location>
</feature>
<dbReference type="GO" id="GO:0006259">
    <property type="term" value="P:DNA metabolic process"/>
    <property type="evidence" value="ECO:0007669"/>
    <property type="project" value="UniProtKB-ARBA"/>
</dbReference>
<dbReference type="SUPFAM" id="SSF53098">
    <property type="entry name" value="Ribonuclease H-like"/>
    <property type="match status" value="1"/>
</dbReference>
<sequence length="205" mass="22701">MNTALFYDTETTCLPLFKEPSNHPDQPHIVQLAAFLVDLDTRVTLASMDVIIRPDGWTIPDDMTAIHGISTQKALALGIPEAQAVEMLLALQENACKRIAHNETFDARIVRIGAKRFIDQRDPGLVIPPSDDWKARPAECTARLATPICKLSPTAKMRGGNKTPTLLEAYQHFFGQEFSGQHTARGDALACMRVYFAIQDLNKGQ</sequence>
<dbReference type="Proteomes" id="UP001158297">
    <property type="component" value="Unassembled WGS sequence"/>
</dbReference>
<comment type="caution">
    <text evidence="2">The sequence shown here is derived from an EMBL/GenBank/DDBJ whole genome shotgun (WGS) entry which is preliminary data.</text>
</comment>
<protein>
    <submittedName>
        <fullName evidence="2">3'-5' exonuclease</fullName>
    </submittedName>
</protein>
<evidence type="ECO:0000259" key="1">
    <source>
        <dbReference type="SMART" id="SM00479"/>
    </source>
</evidence>
<dbReference type="Pfam" id="PF00929">
    <property type="entry name" value="RNase_T"/>
    <property type="match status" value="1"/>
</dbReference>
<dbReference type="GO" id="GO:0003676">
    <property type="term" value="F:nucleic acid binding"/>
    <property type="evidence" value="ECO:0007669"/>
    <property type="project" value="InterPro"/>
</dbReference>
<proteinExistence type="predicted"/>
<keyword evidence="2" id="KW-0269">Exonuclease</keyword>
<evidence type="ECO:0000313" key="3">
    <source>
        <dbReference type="Proteomes" id="UP001158297"/>
    </source>
</evidence>